<dbReference type="EMBL" id="BGZK01001092">
    <property type="protein sequence ID" value="GBP70951.1"/>
    <property type="molecule type" value="Genomic_DNA"/>
</dbReference>
<comment type="caution">
    <text evidence="2">The sequence shown here is derived from an EMBL/GenBank/DDBJ whole genome shotgun (WGS) entry which is preliminary data.</text>
</comment>
<reference evidence="2 3" key="1">
    <citation type="journal article" date="2019" name="Commun. Biol.">
        <title>The bagworm genome reveals a unique fibroin gene that provides high tensile strength.</title>
        <authorList>
            <person name="Kono N."/>
            <person name="Nakamura H."/>
            <person name="Ohtoshi R."/>
            <person name="Tomita M."/>
            <person name="Numata K."/>
            <person name="Arakawa K."/>
        </authorList>
    </citation>
    <scope>NUCLEOTIDE SEQUENCE [LARGE SCALE GENOMIC DNA]</scope>
</reference>
<accession>A0A4C1Y401</accession>
<evidence type="ECO:0000256" key="1">
    <source>
        <dbReference type="SAM" id="MobiDB-lite"/>
    </source>
</evidence>
<gene>
    <name evidence="2" type="ORF">EVAR_48959_1</name>
</gene>
<proteinExistence type="predicted"/>
<feature type="region of interest" description="Disordered" evidence="1">
    <location>
        <begin position="87"/>
        <end position="111"/>
    </location>
</feature>
<name>A0A4C1Y401_EUMVA</name>
<dbReference type="Proteomes" id="UP000299102">
    <property type="component" value="Unassembled WGS sequence"/>
</dbReference>
<evidence type="ECO:0000313" key="2">
    <source>
        <dbReference type="EMBL" id="GBP70951.1"/>
    </source>
</evidence>
<organism evidence="2 3">
    <name type="scientific">Eumeta variegata</name>
    <name type="common">Bagworm moth</name>
    <name type="synonym">Eumeta japonica</name>
    <dbReference type="NCBI Taxonomy" id="151549"/>
    <lineage>
        <taxon>Eukaryota</taxon>
        <taxon>Metazoa</taxon>
        <taxon>Ecdysozoa</taxon>
        <taxon>Arthropoda</taxon>
        <taxon>Hexapoda</taxon>
        <taxon>Insecta</taxon>
        <taxon>Pterygota</taxon>
        <taxon>Neoptera</taxon>
        <taxon>Endopterygota</taxon>
        <taxon>Lepidoptera</taxon>
        <taxon>Glossata</taxon>
        <taxon>Ditrysia</taxon>
        <taxon>Tineoidea</taxon>
        <taxon>Psychidae</taxon>
        <taxon>Oiketicinae</taxon>
        <taxon>Eumeta</taxon>
    </lineage>
</organism>
<evidence type="ECO:0000313" key="3">
    <source>
        <dbReference type="Proteomes" id="UP000299102"/>
    </source>
</evidence>
<protein>
    <submittedName>
        <fullName evidence="2">Uncharacterized protein</fullName>
    </submittedName>
</protein>
<keyword evidence="3" id="KW-1185">Reference proteome</keyword>
<dbReference type="AlphaFoldDB" id="A0A4C1Y401"/>
<sequence>MVRRHALGRFLNLTFVRTSERVQLSLLRPLQNSSGTSPPGALIINHVPLNGQTCRTELPDNLGRRTDNCAVDDSYPPVTRQPLIWPARTTAPRPPTRPAFESGTRSESGPRGRFVPVALRAMSAHLLSPTTTIERAPVPILGNVLTAAPAEGPRARAELEAR</sequence>